<comment type="caution">
    <text evidence="1">The sequence shown here is derived from an EMBL/GenBank/DDBJ whole genome shotgun (WGS) entry which is preliminary data.</text>
</comment>
<dbReference type="EMBL" id="BGPR01012105">
    <property type="protein sequence ID" value="GBN54586.1"/>
    <property type="molecule type" value="Genomic_DNA"/>
</dbReference>
<dbReference type="GO" id="GO:0003676">
    <property type="term" value="F:nucleic acid binding"/>
    <property type="evidence" value="ECO:0007669"/>
    <property type="project" value="InterPro"/>
</dbReference>
<dbReference type="PANTHER" id="PTHR47326">
    <property type="entry name" value="TRANSPOSABLE ELEMENT TC3 TRANSPOSASE-LIKE PROTEIN"/>
    <property type="match status" value="1"/>
</dbReference>
<keyword evidence="2" id="KW-1185">Reference proteome</keyword>
<dbReference type="Gene3D" id="3.30.420.10">
    <property type="entry name" value="Ribonuclease H-like superfamily/Ribonuclease H"/>
    <property type="match status" value="1"/>
</dbReference>
<reference evidence="1 2" key="1">
    <citation type="journal article" date="2019" name="Sci. Rep.">
        <title>Orb-weaving spider Araneus ventricosus genome elucidates the spidroin gene catalogue.</title>
        <authorList>
            <person name="Kono N."/>
            <person name="Nakamura H."/>
            <person name="Ohtoshi R."/>
            <person name="Moran D.A.P."/>
            <person name="Shinohara A."/>
            <person name="Yoshida Y."/>
            <person name="Fujiwara M."/>
            <person name="Mori M."/>
            <person name="Tomita M."/>
            <person name="Arakawa K."/>
        </authorList>
    </citation>
    <scope>NUCLEOTIDE SEQUENCE [LARGE SCALE GENOMIC DNA]</scope>
</reference>
<proteinExistence type="predicted"/>
<evidence type="ECO:0000313" key="2">
    <source>
        <dbReference type="Proteomes" id="UP000499080"/>
    </source>
</evidence>
<name>A0A4Y2PWU5_ARAVE</name>
<evidence type="ECO:0008006" key="3">
    <source>
        <dbReference type="Google" id="ProtNLM"/>
    </source>
</evidence>
<protein>
    <recommendedName>
        <fullName evidence="3">Tc1-like transposase DDE domain-containing protein</fullName>
    </recommendedName>
</protein>
<dbReference type="InterPro" id="IPR036397">
    <property type="entry name" value="RNaseH_sf"/>
</dbReference>
<evidence type="ECO:0000313" key="1">
    <source>
        <dbReference type="EMBL" id="GBN54586.1"/>
    </source>
</evidence>
<dbReference type="Proteomes" id="UP000499080">
    <property type="component" value="Unassembled WGS sequence"/>
</dbReference>
<gene>
    <name evidence="1" type="ORF">AVEN_208245_1</name>
</gene>
<dbReference type="PANTHER" id="PTHR47326:SF1">
    <property type="entry name" value="HTH PSQ-TYPE DOMAIN-CONTAINING PROTEIN"/>
    <property type="match status" value="1"/>
</dbReference>
<dbReference type="OrthoDB" id="8195099at2759"/>
<dbReference type="AlphaFoldDB" id="A0A4Y2PWU5"/>
<sequence length="188" mass="21313">MQPLPLHSQNVTVWCWFTVAFIVGPFFFEEIGPSHPVTIAVNGTRYESLLRNQFIPALQQCGCVNSTIFMQDGAPPHIATPVKQLLNLHFGNDRIISRHFPTAWQPRSPDMNPCDLWLWGYLKDVVYGGPIANLAELKNRITQHIRNITTETLRSVVEHAVLRFQLIGKNGGQHIEHFLSKSKPTSFS</sequence>
<organism evidence="1 2">
    <name type="scientific">Araneus ventricosus</name>
    <name type="common">Orbweaver spider</name>
    <name type="synonym">Epeira ventricosa</name>
    <dbReference type="NCBI Taxonomy" id="182803"/>
    <lineage>
        <taxon>Eukaryota</taxon>
        <taxon>Metazoa</taxon>
        <taxon>Ecdysozoa</taxon>
        <taxon>Arthropoda</taxon>
        <taxon>Chelicerata</taxon>
        <taxon>Arachnida</taxon>
        <taxon>Araneae</taxon>
        <taxon>Araneomorphae</taxon>
        <taxon>Entelegynae</taxon>
        <taxon>Araneoidea</taxon>
        <taxon>Araneidae</taxon>
        <taxon>Araneus</taxon>
    </lineage>
</organism>
<accession>A0A4Y2PWU5</accession>